<keyword evidence="4" id="KW-1185">Reference proteome</keyword>
<evidence type="ECO:0000259" key="2">
    <source>
        <dbReference type="Pfam" id="PF00582"/>
    </source>
</evidence>
<organism evidence="3 4">
    <name type="scientific">Streptomyces kaempferi</name>
    <dbReference type="NCBI Taxonomy" id="333725"/>
    <lineage>
        <taxon>Bacteria</taxon>
        <taxon>Bacillati</taxon>
        <taxon>Actinomycetota</taxon>
        <taxon>Actinomycetes</taxon>
        <taxon>Kitasatosporales</taxon>
        <taxon>Streptomycetaceae</taxon>
        <taxon>Streptomyces</taxon>
    </lineage>
</organism>
<proteinExistence type="inferred from homology"/>
<dbReference type="RefSeq" id="WP_365769588.1">
    <property type="nucleotide sequence ID" value="NZ_JBHSKH010000057.1"/>
</dbReference>
<gene>
    <name evidence="3" type="ORF">ACFQ5X_30615</name>
</gene>
<dbReference type="PANTHER" id="PTHR46268">
    <property type="entry name" value="STRESS RESPONSE PROTEIN NHAX"/>
    <property type="match status" value="1"/>
</dbReference>
<dbReference type="InterPro" id="IPR006015">
    <property type="entry name" value="Universal_stress_UspA"/>
</dbReference>
<dbReference type="InterPro" id="IPR014729">
    <property type="entry name" value="Rossmann-like_a/b/a_fold"/>
</dbReference>
<protein>
    <submittedName>
        <fullName evidence="3">Universal stress protein</fullName>
    </submittedName>
</protein>
<name>A0ABW3XM89_9ACTN</name>
<sequence>MFQRILVAVDPSPSRLSAVRLAGDLARLSDAQVRVVHVVASTATLAAVVPLEDDAQAKVIVDEALAALRDKGVKADAALAHGLTTQIATAISEAAAEFDADLIVLSPHHRGSVEALFNPRISDAVAHASRTAVLLAPEDGTEA</sequence>
<dbReference type="EMBL" id="JBHTMM010000048">
    <property type="protein sequence ID" value="MFD1310194.1"/>
    <property type="molecule type" value="Genomic_DNA"/>
</dbReference>
<dbReference type="InterPro" id="IPR006016">
    <property type="entry name" value="UspA"/>
</dbReference>
<dbReference type="Pfam" id="PF00582">
    <property type="entry name" value="Usp"/>
    <property type="match status" value="1"/>
</dbReference>
<feature type="domain" description="UspA" evidence="2">
    <location>
        <begin position="1"/>
        <end position="136"/>
    </location>
</feature>
<evidence type="ECO:0000313" key="3">
    <source>
        <dbReference type="EMBL" id="MFD1310194.1"/>
    </source>
</evidence>
<accession>A0ABW3XM89</accession>
<reference evidence="4" key="1">
    <citation type="journal article" date="2019" name="Int. J. Syst. Evol. Microbiol.">
        <title>The Global Catalogue of Microorganisms (GCM) 10K type strain sequencing project: providing services to taxonomists for standard genome sequencing and annotation.</title>
        <authorList>
            <consortium name="The Broad Institute Genomics Platform"/>
            <consortium name="The Broad Institute Genome Sequencing Center for Infectious Disease"/>
            <person name="Wu L."/>
            <person name="Ma J."/>
        </authorList>
    </citation>
    <scope>NUCLEOTIDE SEQUENCE [LARGE SCALE GENOMIC DNA]</scope>
    <source>
        <strain evidence="4">CGMCC 4.7020</strain>
    </source>
</reference>
<dbReference type="PRINTS" id="PR01438">
    <property type="entry name" value="UNVRSLSTRESS"/>
</dbReference>
<evidence type="ECO:0000256" key="1">
    <source>
        <dbReference type="ARBA" id="ARBA00008791"/>
    </source>
</evidence>
<evidence type="ECO:0000313" key="4">
    <source>
        <dbReference type="Proteomes" id="UP001597058"/>
    </source>
</evidence>
<dbReference type="Proteomes" id="UP001597058">
    <property type="component" value="Unassembled WGS sequence"/>
</dbReference>
<comment type="similarity">
    <text evidence="1">Belongs to the universal stress protein A family.</text>
</comment>
<dbReference type="CDD" id="cd00293">
    <property type="entry name" value="USP-like"/>
    <property type="match status" value="1"/>
</dbReference>
<comment type="caution">
    <text evidence="3">The sequence shown here is derived from an EMBL/GenBank/DDBJ whole genome shotgun (WGS) entry which is preliminary data.</text>
</comment>
<dbReference type="Gene3D" id="3.40.50.620">
    <property type="entry name" value="HUPs"/>
    <property type="match status" value="1"/>
</dbReference>
<dbReference type="PANTHER" id="PTHR46268:SF6">
    <property type="entry name" value="UNIVERSAL STRESS PROTEIN UP12"/>
    <property type="match status" value="1"/>
</dbReference>
<dbReference type="SUPFAM" id="SSF52402">
    <property type="entry name" value="Adenine nucleotide alpha hydrolases-like"/>
    <property type="match status" value="1"/>
</dbReference>